<dbReference type="PANTHER" id="PTHR33064:SF37">
    <property type="entry name" value="RIBONUCLEASE H"/>
    <property type="match status" value="1"/>
</dbReference>
<proteinExistence type="predicted"/>
<feature type="non-terminal residue" evidence="1">
    <location>
        <position position="1"/>
    </location>
</feature>
<dbReference type="Proteomes" id="UP000051530">
    <property type="component" value="Unassembled WGS sequence"/>
</dbReference>
<gene>
    <name evidence="1" type="ORF">M153_12900019733</name>
</gene>
<evidence type="ECO:0000313" key="2">
    <source>
        <dbReference type="Proteomes" id="UP000051530"/>
    </source>
</evidence>
<keyword evidence="2" id="KW-1185">Reference proteome</keyword>
<dbReference type="PANTHER" id="PTHR33064">
    <property type="entry name" value="POL PROTEIN"/>
    <property type="match status" value="1"/>
</dbReference>
<dbReference type="SUPFAM" id="SSF56672">
    <property type="entry name" value="DNA/RNA polymerases"/>
    <property type="match status" value="1"/>
</dbReference>
<sequence length="84" mass="9826">LKETLSLTKKSQFLTTEITYLGFKIANGSYKPDPSRLKNFKEWRKPTTRTQLQKILGTINWYRNYISDLGTKLAPLYKKLEGNK</sequence>
<dbReference type="InterPro" id="IPR051320">
    <property type="entry name" value="Viral_Replic_Matur_Polypro"/>
</dbReference>
<reference evidence="1 2" key="1">
    <citation type="submission" date="2015-07" db="EMBL/GenBank/DDBJ databases">
        <title>The genome of Pseudoloma neurophilia, a relevant intracellular parasite of the zebrafish.</title>
        <authorList>
            <person name="Ndikumana S."/>
            <person name="Pelin A."/>
            <person name="Sanders J."/>
            <person name="Corradi N."/>
        </authorList>
    </citation>
    <scope>NUCLEOTIDE SEQUENCE [LARGE SCALE GENOMIC DNA]</scope>
    <source>
        <strain evidence="1 2">MK1</strain>
    </source>
</reference>
<name>A0A0R0M957_9MICR</name>
<dbReference type="OrthoDB" id="2280012at2759"/>
<comment type="caution">
    <text evidence="1">The sequence shown here is derived from an EMBL/GenBank/DDBJ whole genome shotgun (WGS) entry which is preliminary data.</text>
</comment>
<accession>A0A0R0M957</accession>
<protein>
    <submittedName>
        <fullName evidence="1">Pol polyprotein</fullName>
    </submittedName>
</protein>
<dbReference type="InterPro" id="IPR043502">
    <property type="entry name" value="DNA/RNA_pol_sf"/>
</dbReference>
<dbReference type="EMBL" id="LGUB01000025">
    <property type="protein sequence ID" value="KRH94843.1"/>
    <property type="molecule type" value="Genomic_DNA"/>
</dbReference>
<evidence type="ECO:0000313" key="1">
    <source>
        <dbReference type="EMBL" id="KRH94843.1"/>
    </source>
</evidence>
<dbReference type="AlphaFoldDB" id="A0A0R0M957"/>
<dbReference type="Gene3D" id="3.30.70.270">
    <property type="match status" value="1"/>
</dbReference>
<dbReference type="InterPro" id="IPR043128">
    <property type="entry name" value="Rev_trsase/Diguanyl_cyclase"/>
</dbReference>
<dbReference type="VEuPathDB" id="MicrosporidiaDB:M153_12900019733"/>
<organism evidence="1 2">
    <name type="scientific">Pseudoloma neurophilia</name>
    <dbReference type="NCBI Taxonomy" id="146866"/>
    <lineage>
        <taxon>Eukaryota</taxon>
        <taxon>Fungi</taxon>
        <taxon>Fungi incertae sedis</taxon>
        <taxon>Microsporidia</taxon>
        <taxon>Pseudoloma</taxon>
    </lineage>
</organism>